<dbReference type="InterPro" id="IPR029058">
    <property type="entry name" value="AB_hydrolase_fold"/>
</dbReference>
<accession>A0ABT3RNP2</accession>
<feature type="domain" description="Peptidase S9A N-terminal" evidence="5">
    <location>
        <begin position="106"/>
        <end position="359"/>
    </location>
</feature>
<dbReference type="SUPFAM" id="SSF53474">
    <property type="entry name" value="alpha/beta-Hydrolases"/>
    <property type="match status" value="1"/>
</dbReference>
<evidence type="ECO:0000256" key="2">
    <source>
        <dbReference type="ARBA" id="ARBA00022801"/>
    </source>
</evidence>
<evidence type="ECO:0000256" key="1">
    <source>
        <dbReference type="ARBA" id="ARBA00022670"/>
    </source>
</evidence>
<dbReference type="PROSITE" id="PS51257">
    <property type="entry name" value="PROKAR_LIPOPROTEIN"/>
    <property type="match status" value="1"/>
</dbReference>
<name>A0ABT3RNP2_9BACT</name>
<evidence type="ECO:0000259" key="5">
    <source>
        <dbReference type="Pfam" id="PF02897"/>
    </source>
</evidence>
<dbReference type="EMBL" id="JAPFQN010000003">
    <property type="protein sequence ID" value="MCX2743221.1"/>
    <property type="molecule type" value="Genomic_DNA"/>
</dbReference>
<dbReference type="RefSeq" id="WP_266055596.1">
    <property type="nucleotide sequence ID" value="NZ_JAPFQN010000003.1"/>
</dbReference>
<comment type="caution">
    <text evidence="6">The sequence shown here is derived from an EMBL/GenBank/DDBJ whole genome shotgun (WGS) entry which is preliminary data.</text>
</comment>
<gene>
    <name evidence="6" type="ORF">OO013_05055</name>
</gene>
<dbReference type="SUPFAM" id="SSF69322">
    <property type="entry name" value="Tricorn protease domain 2"/>
    <property type="match status" value="1"/>
</dbReference>
<evidence type="ECO:0000313" key="6">
    <source>
        <dbReference type="EMBL" id="MCX2743221.1"/>
    </source>
</evidence>
<reference evidence="6 7" key="1">
    <citation type="submission" date="2022-11" db="EMBL/GenBank/DDBJ databases">
        <title>The characterization of three novel Bacteroidetes species and genomic analysis of their roles in tidal elemental geochemical cycles.</title>
        <authorList>
            <person name="Ma K."/>
        </authorList>
    </citation>
    <scope>NUCLEOTIDE SEQUENCE [LARGE SCALE GENOMIC DNA]</scope>
    <source>
        <strain evidence="6 7">M17</strain>
    </source>
</reference>
<dbReference type="Gene3D" id="2.120.10.30">
    <property type="entry name" value="TolB, C-terminal domain"/>
    <property type="match status" value="1"/>
</dbReference>
<feature type="domain" description="Peptidase S9 prolyl oligopeptidase catalytic" evidence="4">
    <location>
        <begin position="423"/>
        <end position="633"/>
    </location>
</feature>
<dbReference type="InterPro" id="IPR001375">
    <property type="entry name" value="Peptidase_S9_cat"/>
</dbReference>
<dbReference type="Proteomes" id="UP001209885">
    <property type="component" value="Unassembled WGS sequence"/>
</dbReference>
<dbReference type="Pfam" id="PF00326">
    <property type="entry name" value="Peptidase_S9"/>
    <property type="match status" value="1"/>
</dbReference>
<dbReference type="PANTHER" id="PTHR42776">
    <property type="entry name" value="SERINE PEPTIDASE S9 FAMILY MEMBER"/>
    <property type="match status" value="1"/>
</dbReference>
<evidence type="ECO:0000256" key="3">
    <source>
        <dbReference type="ARBA" id="ARBA00022825"/>
    </source>
</evidence>
<keyword evidence="3" id="KW-0720">Serine protease</keyword>
<keyword evidence="7" id="KW-1185">Reference proteome</keyword>
<evidence type="ECO:0000313" key="7">
    <source>
        <dbReference type="Proteomes" id="UP001209885"/>
    </source>
</evidence>
<dbReference type="InterPro" id="IPR023302">
    <property type="entry name" value="Pept_S9A_N"/>
</dbReference>
<proteinExistence type="predicted"/>
<dbReference type="InterPro" id="IPR011042">
    <property type="entry name" value="6-blade_b-propeller_TolB-like"/>
</dbReference>
<protein>
    <submittedName>
        <fullName evidence="6">Prolyl oligopeptidase family serine peptidase</fullName>
    </submittedName>
</protein>
<dbReference type="PRINTS" id="PR00862">
    <property type="entry name" value="PROLIGOPTASE"/>
</dbReference>
<sequence>MKIRYLVFAIALTIVSCGQNETSNEETKAAVETPELYTIDQFESNTSYRGAEFSEDESKIIVSSNESGIYNIYEINISDGSKKQITNSTEESLFVEDYVPGTGDILYYADKGGNEIDHLYILKSDGSTSELTKGENEKADFYRWSEDEKSMFYGSNKRDPKYFDVYKMDIGTWEPEMFYKNEEGYFFAGMSDDEKHIALIKPITTSENKLFLRNMNTGEMIEISQEKGSYGSSGFSNDGNKFFYLTDDESEFRYLKEYNIETGEHTKLYETDWDVAYSYLSENGTYRVTGINEDGKNKLIIKKTDSGEKVDFPDMDDGSVLGVNIADSESKMIMAVGSSKSPMNIYVYNMETEELNKLTNSLNEEIDPSHLVSAEVVRFNSFDDTEIPAIYYKPKVASADNKVPALVWVHGGPGGQTRQNYFSLIQYLVNHGYAILAVNNRGSSGYGKTFYKMDDKNHGDKDLKDCIWGKKWLADQTYIDSDKIGIIGGSYGGYMTMAAMTFAPEEFDVGVNIFGVTNWLRTLKSIPPYWEAQREALYEELGDPFSEDSVRLREISPLFHAENVKNPIMVLQGANDPRVLQVESDEIVEEVRKNGVPVEYVLFDDEGHGFVKKENKIEGYSKILEFLNTYLKGDGAKVENEPDEMKTEG</sequence>
<dbReference type="PANTHER" id="PTHR42776:SF27">
    <property type="entry name" value="DIPEPTIDYL PEPTIDASE FAMILY MEMBER 6"/>
    <property type="match status" value="1"/>
</dbReference>
<keyword evidence="1" id="KW-0645">Protease</keyword>
<dbReference type="InterPro" id="IPR002470">
    <property type="entry name" value="Peptidase_S9A"/>
</dbReference>
<dbReference type="Gene3D" id="3.40.50.1820">
    <property type="entry name" value="alpha/beta hydrolase"/>
    <property type="match status" value="1"/>
</dbReference>
<keyword evidence="2" id="KW-0378">Hydrolase</keyword>
<evidence type="ECO:0000259" key="4">
    <source>
        <dbReference type="Pfam" id="PF00326"/>
    </source>
</evidence>
<dbReference type="Pfam" id="PF02897">
    <property type="entry name" value="Peptidase_S9_N"/>
    <property type="match status" value="1"/>
</dbReference>
<organism evidence="6 7">
    <name type="scientific">Mangrovivirga halotolerans</name>
    <dbReference type="NCBI Taxonomy" id="2993936"/>
    <lineage>
        <taxon>Bacteria</taxon>
        <taxon>Pseudomonadati</taxon>
        <taxon>Bacteroidota</taxon>
        <taxon>Cytophagia</taxon>
        <taxon>Cytophagales</taxon>
        <taxon>Mangrovivirgaceae</taxon>
        <taxon>Mangrovivirga</taxon>
    </lineage>
</organism>